<dbReference type="InterPro" id="IPR009057">
    <property type="entry name" value="Homeodomain-like_sf"/>
</dbReference>
<evidence type="ECO:0000256" key="2">
    <source>
        <dbReference type="ARBA" id="ARBA00023015"/>
    </source>
</evidence>
<dbReference type="InterPro" id="IPR020449">
    <property type="entry name" value="Tscrpt_reg_AraC-type_HTH"/>
</dbReference>
<reference evidence="8 10" key="1">
    <citation type="journal article" date="2022" name="bioRxiv">
        <title>Prophages regulate Shewanella fidelis 3313 motility and biofilm formation: implications for gut colonization dynamics in Ciona robusta.</title>
        <authorList>
            <person name="Natarajan O."/>
            <person name="Gibboney S.L."/>
            <person name="Young M.N."/>
            <person name="Lim S.J."/>
            <person name="Pluta N."/>
            <person name="Atkinson C.G."/>
            <person name="Leigh B.A."/>
            <person name="Liberti A."/>
            <person name="Kees E.D."/>
            <person name="Breitbart M."/>
            <person name="Gralnick J.A."/>
            <person name="Dishaw L.J."/>
        </authorList>
    </citation>
    <scope>NUCLEOTIDE SEQUENCE [LARGE SCALE GENOMIC DNA]</scope>
    <source>
        <strain evidence="8 10">JG4066</strain>
    </source>
</reference>
<dbReference type="InterPro" id="IPR018060">
    <property type="entry name" value="HTH_AraC"/>
</dbReference>
<evidence type="ECO:0000259" key="6">
    <source>
        <dbReference type="PROSITE" id="PS01124"/>
    </source>
</evidence>
<keyword evidence="10" id="KW-1185">Reference proteome</keyword>
<dbReference type="SMART" id="SM00342">
    <property type="entry name" value="HTH_ARAC"/>
    <property type="match status" value="1"/>
</dbReference>
<evidence type="ECO:0000313" key="10">
    <source>
        <dbReference type="Proteomes" id="UP001271263"/>
    </source>
</evidence>
<keyword evidence="3" id="KW-0238">DNA-binding</keyword>
<dbReference type="PROSITE" id="PS01124">
    <property type="entry name" value="HTH_ARAC_FAMILY_2"/>
    <property type="match status" value="1"/>
</dbReference>
<dbReference type="Pfam" id="PF02311">
    <property type="entry name" value="AraC_binding"/>
    <property type="match status" value="1"/>
</dbReference>
<keyword evidence="5" id="KW-0804">Transcription</keyword>
<dbReference type="InterPro" id="IPR011051">
    <property type="entry name" value="RmlC_Cupin_sf"/>
</dbReference>
<dbReference type="Proteomes" id="UP001259340">
    <property type="component" value="Unassembled WGS sequence"/>
</dbReference>
<sequence length="261" mass="29521">MQSILASMPGFDSDDYPQSVVATRLIAEEEYAETPFHRHRKCQLVLALNGYVKCKIADAIWMVPPNCAVWIPSQVPHSNLVSKDANVCMLFVDPSIEGMPDSSCTLSITPLLRELIAHLTTLEQNYSKHSVADKLVDVLIDQLRLMPREHFDFPLPIEPRLNMIAQRLLSAPEDRRTVAQWASEYAMSERTLSRLVKNEIGLTFGRWRGQLHIVLALQKLAVGGTVQRIAEDLGYESVSAFITFFKKTLGKSPKQYMKHKD</sequence>
<dbReference type="InterPro" id="IPR003313">
    <property type="entry name" value="AraC-bd"/>
</dbReference>
<dbReference type="RefSeq" id="WP_310653863.1">
    <property type="nucleotide sequence ID" value="NZ_JAPMLA010000007.1"/>
</dbReference>
<keyword evidence="2" id="KW-0805">Transcription regulation</keyword>
<name>A0AAW8NGP9_9GAMM</name>
<evidence type="ECO:0000256" key="5">
    <source>
        <dbReference type="ARBA" id="ARBA00023163"/>
    </source>
</evidence>
<proteinExistence type="predicted"/>
<keyword evidence="1" id="KW-0678">Repressor</keyword>
<dbReference type="Proteomes" id="UP001271263">
    <property type="component" value="Unassembled WGS sequence"/>
</dbReference>
<evidence type="ECO:0000313" key="9">
    <source>
        <dbReference type="Proteomes" id="UP001259340"/>
    </source>
</evidence>
<dbReference type="InterPro" id="IPR014710">
    <property type="entry name" value="RmlC-like_jellyroll"/>
</dbReference>
<dbReference type="AlphaFoldDB" id="A0AAW8NGP9"/>
<evidence type="ECO:0000313" key="8">
    <source>
        <dbReference type="EMBL" id="MDW4825519.1"/>
    </source>
</evidence>
<evidence type="ECO:0000256" key="3">
    <source>
        <dbReference type="ARBA" id="ARBA00023125"/>
    </source>
</evidence>
<dbReference type="Pfam" id="PF12833">
    <property type="entry name" value="HTH_18"/>
    <property type="match status" value="1"/>
</dbReference>
<reference evidence="7" key="2">
    <citation type="submission" date="2022-11" db="EMBL/GenBank/DDBJ databases">
        <title>Prophages regulate Shewanella fidelis motility and biofilm formation: implications for gut colonization dynamics in Ciona robusta.</title>
        <authorList>
            <person name="Natarajan O."/>
            <person name="Gibboney S.L."/>
            <person name="Young M.N."/>
            <person name="Lim S.J."/>
            <person name="Pluta N."/>
            <person name="Atkinson C.G.F."/>
            <person name="Leigh B.A."/>
            <person name="Liberti A."/>
            <person name="Kees E."/>
            <person name="Breitbart M."/>
            <person name="Gralnick J."/>
            <person name="Dishaw L.J."/>
        </authorList>
    </citation>
    <scope>NUCLEOTIDE SEQUENCE</scope>
    <source>
        <strain evidence="7">3313</strain>
    </source>
</reference>
<dbReference type="EMBL" id="JAPMLE010000001">
    <property type="protein sequence ID" value="MDR8522527.1"/>
    <property type="molecule type" value="Genomic_DNA"/>
</dbReference>
<dbReference type="PANTHER" id="PTHR11019:SF199">
    <property type="entry name" value="HTH-TYPE TRANSCRIPTIONAL REGULATOR NIMR"/>
    <property type="match status" value="1"/>
</dbReference>
<dbReference type="GO" id="GO:0043565">
    <property type="term" value="F:sequence-specific DNA binding"/>
    <property type="evidence" value="ECO:0007669"/>
    <property type="project" value="InterPro"/>
</dbReference>
<dbReference type="FunFam" id="1.10.10.60:FF:000132">
    <property type="entry name" value="AraC family transcriptional regulator"/>
    <property type="match status" value="1"/>
</dbReference>
<protein>
    <submittedName>
        <fullName evidence="7">Helix-turn-helix transcriptional regulator</fullName>
    </submittedName>
</protein>
<feature type="domain" description="HTH araC/xylS-type" evidence="6">
    <location>
        <begin position="162"/>
        <end position="259"/>
    </location>
</feature>
<dbReference type="SUPFAM" id="SSF51182">
    <property type="entry name" value="RmlC-like cupins"/>
    <property type="match status" value="1"/>
</dbReference>
<evidence type="ECO:0000313" key="7">
    <source>
        <dbReference type="EMBL" id="MDR8522527.1"/>
    </source>
</evidence>
<evidence type="ECO:0000256" key="4">
    <source>
        <dbReference type="ARBA" id="ARBA00023159"/>
    </source>
</evidence>
<dbReference type="GO" id="GO:0003700">
    <property type="term" value="F:DNA-binding transcription factor activity"/>
    <property type="evidence" value="ECO:0007669"/>
    <property type="project" value="InterPro"/>
</dbReference>
<dbReference type="CDD" id="cd06124">
    <property type="entry name" value="cupin_NimR-like_N"/>
    <property type="match status" value="1"/>
</dbReference>
<dbReference type="PRINTS" id="PR00032">
    <property type="entry name" value="HTHARAC"/>
</dbReference>
<comment type="caution">
    <text evidence="7">The sequence shown here is derived from an EMBL/GenBank/DDBJ whole genome shotgun (WGS) entry which is preliminary data.</text>
</comment>
<organism evidence="7 9">
    <name type="scientific">Shewanella fidelis</name>
    <dbReference type="NCBI Taxonomy" id="173509"/>
    <lineage>
        <taxon>Bacteria</taxon>
        <taxon>Pseudomonadati</taxon>
        <taxon>Pseudomonadota</taxon>
        <taxon>Gammaproteobacteria</taxon>
        <taxon>Alteromonadales</taxon>
        <taxon>Shewanellaceae</taxon>
        <taxon>Shewanella</taxon>
    </lineage>
</organism>
<evidence type="ECO:0000256" key="1">
    <source>
        <dbReference type="ARBA" id="ARBA00022491"/>
    </source>
</evidence>
<gene>
    <name evidence="7" type="ORF">OS133_02295</name>
    <name evidence="8" type="ORF">OS134_15730</name>
</gene>
<dbReference type="Gene3D" id="2.60.120.10">
    <property type="entry name" value="Jelly Rolls"/>
    <property type="match status" value="1"/>
</dbReference>
<accession>A0AAW8NGP9</accession>
<keyword evidence="4" id="KW-0010">Activator</keyword>
<dbReference type="SUPFAM" id="SSF46689">
    <property type="entry name" value="Homeodomain-like"/>
    <property type="match status" value="1"/>
</dbReference>
<dbReference type="Gene3D" id="1.10.10.60">
    <property type="entry name" value="Homeodomain-like"/>
    <property type="match status" value="2"/>
</dbReference>
<dbReference type="EMBL" id="JAPMLD010000007">
    <property type="protein sequence ID" value="MDW4825519.1"/>
    <property type="molecule type" value="Genomic_DNA"/>
</dbReference>
<dbReference type="PANTHER" id="PTHR11019">
    <property type="entry name" value="HTH-TYPE TRANSCRIPTIONAL REGULATOR NIMR"/>
    <property type="match status" value="1"/>
</dbReference>